<feature type="transmembrane region" description="Helical" evidence="9">
    <location>
        <begin position="12"/>
        <end position="34"/>
    </location>
</feature>
<dbReference type="Proteomes" id="UP000256695">
    <property type="component" value="Unassembled WGS sequence"/>
</dbReference>
<feature type="transmembrane region" description="Helical" evidence="9">
    <location>
        <begin position="93"/>
        <end position="117"/>
    </location>
</feature>
<gene>
    <name evidence="11" type="ORF">CQA57_01025</name>
</gene>
<dbReference type="InterPro" id="IPR002898">
    <property type="entry name" value="MotA_ExbB_proton_chnl"/>
</dbReference>
<evidence type="ECO:0000256" key="5">
    <source>
        <dbReference type="ARBA" id="ARBA00022927"/>
    </source>
</evidence>
<dbReference type="InterPro" id="IPR050790">
    <property type="entry name" value="ExbB/TolQ_transport"/>
</dbReference>
<evidence type="ECO:0000256" key="6">
    <source>
        <dbReference type="ARBA" id="ARBA00022989"/>
    </source>
</evidence>
<reference evidence="11 12" key="1">
    <citation type="submission" date="2018-04" db="EMBL/GenBank/DDBJ databases">
        <title>Novel Campyloabacter and Helicobacter Species and Strains.</title>
        <authorList>
            <person name="Mannion A.J."/>
            <person name="Shen Z."/>
            <person name="Fox J.G."/>
        </authorList>
    </citation>
    <scope>NUCLEOTIDE SEQUENCE [LARGE SCALE GENOMIC DNA]</scope>
    <source>
        <strain evidence="11 12">MIT 04-9362</strain>
    </source>
</reference>
<dbReference type="OrthoDB" id="9805133at2"/>
<evidence type="ECO:0000256" key="9">
    <source>
        <dbReference type="SAM" id="Phobius"/>
    </source>
</evidence>
<organism evidence="11 12">
    <name type="scientific">Helicobacter anseris</name>
    <dbReference type="NCBI Taxonomy" id="375926"/>
    <lineage>
        <taxon>Bacteria</taxon>
        <taxon>Pseudomonadati</taxon>
        <taxon>Campylobacterota</taxon>
        <taxon>Epsilonproteobacteria</taxon>
        <taxon>Campylobacterales</taxon>
        <taxon>Helicobacteraceae</taxon>
        <taxon>Helicobacter</taxon>
    </lineage>
</organism>
<evidence type="ECO:0000256" key="8">
    <source>
        <dbReference type="RuleBase" id="RU004057"/>
    </source>
</evidence>
<dbReference type="EMBL" id="NXLX01000001">
    <property type="protein sequence ID" value="RDU74665.1"/>
    <property type="molecule type" value="Genomic_DNA"/>
</dbReference>
<protein>
    <submittedName>
        <fullName evidence="11">Biopolymer transporter ExbB</fullName>
    </submittedName>
</protein>
<comment type="similarity">
    <text evidence="8">Belongs to the exbB/tolQ family.</text>
</comment>
<dbReference type="Pfam" id="PF01618">
    <property type="entry name" value="MotA_ExbB"/>
    <property type="match status" value="1"/>
</dbReference>
<evidence type="ECO:0000256" key="1">
    <source>
        <dbReference type="ARBA" id="ARBA00004429"/>
    </source>
</evidence>
<evidence type="ECO:0000313" key="12">
    <source>
        <dbReference type="Proteomes" id="UP000256695"/>
    </source>
</evidence>
<evidence type="ECO:0000256" key="4">
    <source>
        <dbReference type="ARBA" id="ARBA00022692"/>
    </source>
</evidence>
<keyword evidence="12" id="KW-1185">Reference proteome</keyword>
<evidence type="ECO:0000313" key="11">
    <source>
        <dbReference type="EMBL" id="RDU74665.1"/>
    </source>
</evidence>
<feature type="domain" description="MotA/TolQ/ExbB proton channel" evidence="10">
    <location>
        <begin position="75"/>
        <end position="172"/>
    </location>
</feature>
<keyword evidence="5 8" id="KW-0653">Protein transport</keyword>
<dbReference type="PANTHER" id="PTHR30625:SF15">
    <property type="entry name" value="BIOPOLYMER TRANSPORT PROTEIN EXBB"/>
    <property type="match status" value="1"/>
</dbReference>
<sequence>MLSLQGFIHNSSFIALFVLFWLSVYFVATLWVFFYKFFLLKTTCLKEQDSLDAILTGKGIAPSDPLFQNITKRPSKELLLIWRSQVQKRITTGLVVLSIISSTAPFIGLFGTVVEILDAFGKLGGGGQIAFDVIAPIISQALIATAGGILVAIPAYSFFLILKRKAYDISVLVQMQIDILSVEKKATKEKGNSVG</sequence>
<keyword evidence="6 9" id="KW-1133">Transmembrane helix</keyword>
<accession>A0A3D8JBW9</accession>
<dbReference type="GO" id="GO:0005886">
    <property type="term" value="C:plasma membrane"/>
    <property type="evidence" value="ECO:0007669"/>
    <property type="project" value="UniProtKB-SubCell"/>
</dbReference>
<dbReference type="PANTHER" id="PTHR30625">
    <property type="entry name" value="PROTEIN TOLQ"/>
    <property type="match status" value="1"/>
</dbReference>
<keyword evidence="4 9" id="KW-0812">Transmembrane</keyword>
<keyword evidence="2 8" id="KW-0813">Transport</keyword>
<evidence type="ECO:0000259" key="10">
    <source>
        <dbReference type="Pfam" id="PF01618"/>
    </source>
</evidence>
<feature type="transmembrane region" description="Helical" evidence="9">
    <location>
        <begin position="137"/>
        <end position="162"/>
    </location>
</feature>
<dbReference type="AlphaFoldDB" id="A0A3D8JBW9"/>
<evidence type="ECO:0000256" key="7">
    <source>
        <dbReference type="ARBA" id="ARBA00023136"/>
    </source>
</evidence>
<proteinExistence type="inferred from homology"/>
<dbReference type="RefSeq" id="WP_115578373.1">
    <property type="nucleotide sequence ID" value="NZ_NXLX01000001.1"/>
</dbReference>
<name>A0A3D8JBW9_9HELI</name>
<evidence type="ECO:0000256" key="2">
    <source>
        <dbReference type="ARBA" id="ARBA00022448"/>
    </source>
</evidence>
<keyword evidence="3" id="KW-1003">Cell membrane</keyword>
<comment type="caution">
    <text evidence="11">The sequence shown here is derived from an EMBL/GenBank/DDBJ whole genome shotgun (WGS) entry which is preliminary data.</text>
</comment>
<evidence type="ECO:0000256" key="3">
    <source>
        <dbReference type="ARBA" id="ARBA00022475"/>
    </source>
</evidence>
<keyword evidence="7 9" id="KW-0472">Membrane</keyword>
<comment type="subcellular location">
    <subcellularLocation>
        <location evidence="1">Cell inner membrane</location>
        <topology evidence="1">Multi-pass membrane protein</topology>
    </subcellularLocation>
    <subcellularLocation>
        <location evidence="8">Membrane</location>
        <topology evidence="8">Multi-pass membrane protein</topology>
    </subcellularLocation>
</comment>
<dbReference type="GO" id="GO:0017038">
    <property type="term" value="P:protein import"/>
    <property type="evidence" value="ECO:0007669"/>
    <property type="project" value="TreeGrafter"/>
</dbReference>